<name>A0A0C3M189_9AGAM</name>
<keyword evidence="3" id="KW-1185">Reference proteome</keyword>
<feature type="chain" id="PRO_5002175849" evidence="1">
    <location>
        <begin position="20"/>
        <end position="194"/>
    </location>
</feature>
<proteinExistence type="predicted"/>
<keyword evidence="1" id="KW-0732">Signal</keyword>
<evidence type="ECO:0000313" key="3">
    <source>
        <dbReference type="Proteomes" id="UP000054248"/>
    </source>
</evidence>
<reference evidence="2 3" key="1">
    <citation type="submission" date="2014-04" db="EMBL/GenBank/DDBJ databases">
        <authorList>
            <consortium name="DOE Joint Genome Institute"/>
            <person name="Kuo A."/>
            <person name="Girlanda M."/>
            <person name="Perotto S."/>
            <person name="Kohler A."/>
            <person name="Nagy L.G."/>
            <person name="Floudas D."/>
            <person name="Copeland A."/>
            <person name="Barry K.W."/>
            <person name="Cichocki N."/>
            <person name="Veneault-Fourrey C."/>
            <person name="LaButti K."/>
            <person name="Lindquist E.A."/>
            <person name="Lipzen A."/>
            <person name="Lundell T."/>
            <person name="Morin E."/>
            <person name="Murat C."/>
            <person name="Sun H."/>
            <person name="Tunlid A."/>
            <person name="Henrissat B."/>
            <person name="Grigoriev I.V."/>
            <person name="Hibbett D.S."/>
            <person name="Martin F."/>
            <person name="Nordberg H.P."/>
            <person name="Cantor M.N."/>
            <person name="Hua S.X."/>
        </authorList>
    </citation>
    <scope>NUCLEOTIDE SEQUENCE [LARGE SCALE GENOMIC DNA]</scope>
    <source>
        <strain evidence="2 3">MUT 4182</strain>
    </source>
</reference>
<gene>
    <name evidence="2" type="ORF">M407DRAFT_190621</name>
</gene>
<reference evidence="3" key="2">
    <citation type="submission" date="2015-01" db="EMBL/GenBank/DDBJ databases">
        <title>Evolutionary Origins and Diversification of the Mycorrhizal Mutualists.</title>
        <authorList>
            <consortium name="DOE Joint Genome Institute"/>
            <consortium name="Mycorrhizal Genomics Consortium"/>
            <person name="Kohler A."/>
            <person name="Kuo A."/>
            <person name="Nagy L.G."/>
            <person name="Floudas D."/>
            <person name="Copeland A."/>
            <person name="Barry K.W."/>
            <person name="Cichocki N."/>
            <person name="Veneault-Fourrey C."/>
            <person name="LaButti K."/>
            <person name="Lindquist E.A."/>
            <person name="Lipzen A."/>
            <person name="Lundell T."/>
            <person name="Morin E."/>
            <person name="Murat C."/>
            <person name="Riley R."/>
            <person name="Ohm R."/>
            <person name="Sun H."/>
            <person name="Tunlid A."/>
            <person name="Henrissat B."/>
            <person name="Grigoriev I.V."/>
            <person name="Hibbett D.S."/>
            <person name="Martin F."/>
        </authorList>
    </citation>
    <scope>NUCLEOTIDE SEQUENCE [LARGE SCALE GENOMIC DNA]</scope>
    <source>
        <strain evidence="3">MUT 4182</strain>
    </source>
</reference>
<accession>A0A0C3M189</accession>
<dbReference type="EMBL" id="KN823008">
    <property type="protein sequence ID" value="KIO27447.1"/>
    <property type="molecule type" value="Genomic_DNA"/>
</dbReference>
<dbReference type="HOGENOM" id="CLU_1403374_0_0_1"/>
<evidence type="ECO:0000313" key="2">
    <source>
        <dbReference type="EMBL" id="KIO27447.1"/>
    </source>
</evidence>
<protein>
    <submittedName>
        <fullName evidence="2">Uncharacterized protein</fullName>
    </submittedName>
</protein>
<evidence type="ECO:0000256" key="1">
    <source>
        <dbReference type="SAM" id="SignalP"/>
    </source>
</evidence>
<feature type="signal peptide" evidence="1">
    <location>
        <begin position="1"/>
        <end position="19"/>
    </location>
</feature>
<organism evidence="2 3">
    <name type="scientific">Tulasnella calospora MUT 4182</name>
    <dbReference type="NCBI Taxonomy" id="1051891"/>
    <lineage>
        <taxon>Eukaryota</taxon>
        <taxon>Fungi</taxon>
        <taxon>Dikarya</taxon>
        <taxon>Basidiomycota</taxon>
        <taxon>Agaricomycotina</taxon>
        <taxon>Agaricomycetes</taxon>
        <taxon>Cantharellales</taxon>
        <taxon>Tulasnellaceae</taxon>
        <taxon>Tulasnella</taxon>
    </lineage>
</organism>
<dbReference type="OrthoDB" id="10263880at2759"/>
<dbReference type="AlphaFoldDB" id="A0A0C3M189"/>
<dbReference type="Proteomes" id="UP000054248">
    <property type="component" value="Unassembled WGS sequence"/>
</dbReference>
<sequence>MLARAIVLVTSFLAGSAIADSVHGVRNITAANITVVNDGGNSTFTTVIVNATYVYNATEAVPTPTTIGAEVWTSTLAPMNTSTACFCSIPASITPTENQTVTVQEPTPANMTVTVLPTAAVAVNATTCPCQVVSINQTVFPTTQAVGPAAVEGTAAQNNNLLLNANSGIMEIASVQLAAISIFFGLVGAGVTLL</sequence>